<feature type="domain" description="Aminotransferase class V" evidence="11">
    <location>
        <begin position="10"/>
        <end position="301"/>
    </location>
</feature>
<keyword evidence="6" id="KW-0663">Pyridoxal phosphate</keyword>
<proteinExistence type="inferred from homology"/>
<evidence type="ECO:0000256" key="3">
    <source>
        <dbReference type="ARBA" id="ARBA00012239"/>
    </source>
</evidence>
<protein>
    <recommendedName>
        <fullName evidence="3">cysteine desulfurase</fullName>
        <ecNumber evidence="3">2.8.1.7</ecNumber>
    </recommendedName>
</protein>
<evidence type="ECO:0000313" key="12">
    <source>
        <dbReference type="EMBL" id="GBR73363.1"/>
    </source>
</evidence>
<comment type="caution">
    <text evidence="12">The sequence shown here is derived from an EMBL/GenBank/DDBJ whole genome shotgun (WGS) entry which is preliminary data.</text>
</comment>
<sequence length="319" mass="35034">MSTAIIYRQQLKFVAKTSASPKSRKNHYITTNIEHPTVYRTFEYLEKLGAQVTYLPCDKNGLISAEQVAAALTEQTALVSIMLANNEIGTILPLQEIAAECRKIGVLIHTDATQAIGKIPVNVQDLGVDYLSFSAHKFHGPKGIGGLYTRRGKRLEPFFHGGEQMANLRAGTLNVPGIIGMGVAAQEALDGLDYAATEVKRLRDKLENFILQNIPDVFLNGDKQKRTPNTLNIAFQDCEGEALLWDLNEHGIAASTGSACASEELESSRVLRALGIDKALSHMAVRFSLSHFTTEKEIDYVISVLPAIIKRLREISEGK</sequence>
<keyword evidence="5" id="KW-0479">Metal-binding</keyword>
<dbReference type="InterPro" id="IPR000192">
    <property type="entry name" value="Aminotrans_V_dom"/>
</dbReference>
<dbReference type="InterPro" id="IPR016454">
    <property type="entry name" value="Cysteine_dSase"/>
</dbReference>
<dbReference type="PROSITE" id="PS00595">
    <property type="entry name" value="AA_TRANSFER_CLASS_5"/>
    <property type="match status" value="1"/>
</dbReference>
<evidence type="ECO:0000256" key="6">
    <source>
        <dbReference type="ARBA" id="ARBA00022898"/>
    </source>
</evidence>
<evidence type="ECO:0000256" key="9">
    <source>
        <dbReference type="ARBA" id="ARBA00050776"/>
    </source>
</evidence>
<comment type="catalytic activity">
    <reaction evidence="9">
        <text>(sulfur carrier)-H + L-cysteine = (sulfur carrier)-SH + L-alanine</text>
        <dbReference type="Rhea" id="RHEA:43892"/>
        <dbReference type="Rhea" id="RHEA-COMP:14737"/>
        <dbReference type="Rhea" id="RHEA-COMP:14739"/>
        <dbReference type="ChEBI" id="CHEBI:29917"/>
        <dbReference type="ChEBI" id="CHEBI:35235"/>
        <dbReference type="ChEBI" id="CHEBI:57972"/>
        <dbReference type="ChEBI" id="CHEBI:64428"/>
        <dbReference type="EC" id="2.8.1.7"/>
    </reaction>
</comment>
<accession>A0A388T9P4</accession>
<dbReference type="EMBL" id="BGZN01000010">
    <property type="protein sequence ID" value="GBR73363.1"/>
    <property type="molecule type" value="Genomic_DNA"/>
</dbReference>
<dbReference type="InterPro" id="IPR015421">
    <property type="entry name" value="PyrdxlP-dep_Trfase_major"/>
</dbReference>
<evidence type="ECO:0000256" key="7">
    <source>
        <dbReference type="ARBA" id="ARBA00023004"/>
    </source>
</evidence>
<dbReference type="PANTHER" id="PTHR11601:SF34">
    <property type="entry name" value="CYSTEINE DESULFURASE"/>
    <property type="match status" value="1"/>
</dbReference>
<dbReference type="InterPro" id="IPR020578">
    <property type="entry name" value="Aminotrans_V_PyrdxlP_BS"/>
</dbReference>
<evidence type="ECO:0000313" key="13">
    <source>
        <dbReference type="Proteomes" id="UP000269352"/>
    </source>
</evidence>
<reference evidence="12 13" key="1">
    <citation type="journal article" date="2019" name="ISME J.">
        <title>Genome analyses of uncultured TG2/ZB3 bacteria in 'Margulisbacteria' specifically attached to ectosymbiotic spirochetes of protists in the termite gut.</title>
        <authorList>
            <person name="Utami Y.D."/>
            <person name="Kuwahara H."/>
            <person name="Igai K."/>
            <person name="Murakami T."/>
            <person name="Sugaya K."/>
            <person name="Morikawa T."/>
            <person name="Nagura Y."/>
            <person name="Yuki M."/>
            <person name="Deevong P."/>
            <person name="Inoue T."/>
            <person name="Kihara K."/>
            <person name="Lo N."/>
            <person name="Yamada A."/>
            <person name="Ohkuma M."/>
            <person name="Hongoh Y."/>
        </authorList>
    </citation>
    <scope>NUCLEOTIDE SEQUENCE [LARGE SCALE GENOMIC DNA]</scope>
    <source>
        <strain evidence="12">NkOx7-01</strain>
    </source>
</reference>
<keyword evidence="4" id="KW-0808">Transferase</keyword>
<evidence type="ECO:0000256" key="4">
    <source>
        <dbReference type="ARBA" id="ARBA00022679"/>
    </source>
</evidence>
<dbReference type="Pfam" id="PF00266">
    <property type="entry name" value="Aminotran_5"/>
    <property type="match status" value="1"/>
</dbReference>
<dbReference type="Proteomes" id="UP000269352">
    <property type="component" value="Unassembled WGS sequence"/>
</dbReference>
<evidence type="ECO:0000256" key="1">
    <source>
        <dbReference type="ARBA" id="ARBA00001933"/>
    </source>
</evidence>
<dbReference type="GO" id="GO:0031071">
    <property type="term" value="F:cysteine desulfurase activity"/>
    <property type="evidence" value="ECO:0007669"/>
    <property type="project" value="UniProtKB-EC"/>
</dbReference>
<comment type="similarity">
    <text evidence="2">Belongs to the class-V pyridoxal-phosphate-dependent aminotransferase family. NifS/IscS subfamily.</text>
</comment>
<keyword evidence="8" id="KW-0411">Iron-sulfur</keyword>
<evidence type="ECO:0000256" key="2">
    <source>
        <dbReference type="ARBA" id="ARBA00006490"/>
    </source>
</evidence>
<dbReference type="PIRSF" id="PIRSF005572">
    <property type="entry name" value="NifS"/>
    <property type="match status" value="1"/>
</dbReference>
<evidence type="ECO:0000256" key="8">
    <source>
        <dbReference type="ARBA" id="ARBA00023014"/>
    </source>
</evidence>
<dbReference type="PANTHER" id="PTHR11601">
    <property type="entry name" value="CYSTEINE DESULFURYLASE FAMILY MEMBER"/>
    <property type="match status" value="1"/>
</dbReference>
<dbReference type="InterPro" id="IPR015422">
    <property type="entry name" value="PyrdxlP-dep_Trfase_small"/>
</dbReference>
<dbReference type="GO" id="GO:0046872">
    <property type="term" value="F:metal ion binding"/>
    <property type="evidence" value="ECO:0007669"/>
    <property type="project" value="UniProtKB-KW"/>
</dbReference>
<dbReference type="Gene3D" id="3.40.640.10">
    <property type="entry name" value="Type I PLP-dependent aspartate aminotransferase-like (Major domain)"/>
    <property type="match status" value="1"/>
</dbReference>
<dbReference type="SUPFAM" id="SSF53383">
    <property type="entry name" value="PLP-dependent transferases"/>
    <property type="match status" value="1"/>
</dbReference>
<comment type="cofactor">
    <cofactor evidence="1 10">
        <name>pyridoxal 5'-phosphate</name>
        <dbReference type="ChEBI" id="CHEBI:597326"/>
    </cofactor>
</comment>
<dbReference type="InterPro" id="IPR015424">
    <property type="entry name" value="PyrdxlP-dep_Trfase"/>
</dbReference>
<gene>
    <name evidence="12" type="primary">iscS</name>
    <name evidence="12" type="ORF">NO1_0757</name>
</gene>
<dbReference type="GO" id="GO:0051536">
    <property type="term" value="F:iron-sulfur cluster binding"/>
    <property type="evidence" value="ECO:0007669"/>
    <property type="project" value="UniProtKB-KW"/>
</dbReference>
<keyword evidence="7" id="KW-0408">Iron</keyword>
<organism evidence="12 13">
    <name type="scientific">Termititenax aidoneus</name>
    <dbReference type="NCBI Taxonomy" id="2218524"/>
    <lineage>
        <taxon>Bacteria</taxon>
        <taxon>Bacillati</taxon>
        <taxon>Candidatus Margulisiibacteriota</taxon>
        <taxon>Candidatus Termititenacia</taxon>
        <taxon>Candidatus Termititenacales</taxon>
        <taxon>Candidatus Termititenacaceae</taxon>
        <taxon>Candidatus Termititenax</taxon>
    </lineage>
</organism>
<evidence type="ECO:0000256" key="5">
    <source>
        <dbReference type="ARBA" id="ARBA00022723"/>
    </source>
</evidence>
<dbReference type="Gene3D" id="3.90.1150.10">
    <property type="entry name" value="Aspartate Aminotransferase, domain 1"/>
    <property type="match status" value="1"/>
</dbReference>
<keyword evidence="13" id="KW-1185">Reference proteome</keyword>
<dbReference type="AlphaFoldDB" id="A0A388T9P4"/>
<evidence type="ECO:0000259" key="11">
    <source>
        <dbReference type="Pfam" id="PF00266"/>
    </source>
</evidence>
<name>A0A388T9P4_TERA1</name>
<dbReference type="EC" id="2.8.1.7" evidence="3"/>
<evidence type="ECO:0000256" key="10">
    <source>
        <dbReference type="RuleBase" id="RU004504"/>
    </source>
</evidence>